<accession>A0ABQ7AXB3</accession>
<evidence type="ECO:0000313" key="3">
    <source>
        <dbReference type="Proteomes" id="UP000266723"/>
    </source>
</evidence>
<name>A0ABQ7AXB3_BRACR</name>
<dbReference type="Proteomes" id="UP000266723">
    <property type="component" value="Unassembled WGS sequence"/>
</dbReference>
<reference evidence="2 3" key="1">
    <citation type="journal article" date="2020" name="BMC Genomics">
        <title>Intraspecific diversification of the crop wild relative Brassica cretica Lam. using demographic model selection.</title>
        <authorList>
            <person name="Kioukis A."/>
            <person name="Michalopoulou V.A."/>
            <person name="Briers L."/>
            <person name="Pirintsos S."/>
            <person name="Studholme D.J."/>
            <person name="Pavlidis P."/>
            <person name="Sarris P.F."/>
        </authorList>
    </citation>
    <scope>NUCLEOTIDE SEQUENCE [LARGE SCALE GENOMIC DNA]</scope>
    <source>
        <strain evidence="3">cv. PFS-1207/04</strain>
    </source>
</reference>
<proteinExistence type="predicted"/>
<gene>
    <name evidence="2" type="ORF">DY000_02058645</name>
</gene>
<organism evidence="2 3">
    <name type="scientific">Brassica cretica</name>
    <name type="common">Mustard</name>
    <dbReference type="NCBI Taxonomy" id="69181"/>
    <lineage>
        <taxon>Eukaryota</taxon>
        <taxon>Viridiplantae</taxon>
        <taxon>Streptophyta</taxon>
        <taxon>Embryophyta</taxon>
        <taxon>Tracheophyta</taxon>
        <taxon>Spermatophyta</taxon>
        <taxon>Magnoliopsida</taxon>
        <taxon>eudicotyledons</taxon>
        <taxon>Gunneridae</taxon>
        <taxon>Pentapetalae</taxon>
        <taxon>rosids</taxon>
        <taxon>malvids</taxon>
        <taxon>Brassicales</taxon>
        <taxon>Brassicaceae</taxon>
        <taxon>Brassiceae</taxon>
        <taxon>Brassica</taxon>
    </lineage>
</organism>
<comment type="caution">
    <text evidence="2">The sequence shown here is derived from an EMBL/GenBank/DDBJ whole genome shotgun (WGS) entry which is preliminary data.</text>
</comment>
<feature type="region of interest" description="Disordered" evidence="1">
    <location>
        <begin position="1"/>
        <end position="23"/>
    </location>
</feature>
<sequence length="120" mass="13661">MKRGFLGSLKKEPAGSSKIRKSTREVSIDTLQTTAIDSVNHKSIDINTTPSIDTTCEKVEKVKILILSRDKNGVLRDEEDREITMGDFLDLEEFLELGDGEKLEDWDINKEITMEDFLEL</sequence>
<protein>
    <submittedName>
        <fullName evidence="2">Uncharacterized protein</fullName>
    </submittedName>
</protein>
<evidence type="ECO:0000256" key="1">
    <source>
        <dbReference type="SAM" id="MobiDB-lite"/>
    </source>
</evidence>
<dbReference type="EMBL" id="QGKV02001556">
    <property type="protein sequence ID" value="KAF3519030.1"/>
    <property type="molecule type" value="Genomic_DNA"/>
</dbReference>
<evidence type="ECO:0000313" key="2">
    <source>
        <dbReference type="EMBL" id="KAF3519030.1"/>
    </source>
</evidence>
<keyword evidence="3" id="KW-1185">Reference proteome</keyword>